<dbReference type="Proteomes" id="UP000058925">
    <property type="component" value="Chromosome"/>
</dbReference>
<dbReference type="AlphaFoldDB" id="A0A654LZ53"/>
<organism evidence="1 2">
    <name type="scientific">Candidatus Nitrosocosmicus oleophilus</name>
    <dbReference type="NCBI Taxonomy" id="1353260"/>
    <lineage>
        <taxon>Archaea</taxon>
        <taxon>Nitrososphaerota</taxon>
        <taxon>Nitrososphaeria</taxon>
        <taxon>Nitrososphaerales</taxon>
        <taxon>Nitrososphaeraceae</taxon>
        <taxon>Candidatus Nitrosocosmicus</taxon>
    </lineage>
</organism>
<name>A0A654LZ53_9ARCH</name>
<evidence type="ECO:0000313" key="2">
    <source>
        <dbReference type="Proteomes" id="UP000058925"/>
    </source>
</evidence>
<reference evidence="2" key="1">
    <citation type="submission" date="2015-10" db="EMBL/GenBank/DDBJ databases">
        <title>Niche specialization of a soil ammonia-oxidizing archaeon, Candidatus Nitrosocosmicus oleophilus.</title>
        <authorList>
            <person name="Jung M.-Y."/>
            <person name="Rhee S.-K."/>
        </authorList>
    </citation>
    <scope>NUCLEOTIDE SEQUENCE [LARGE SCALE GENOMIC DNA]</scope>
    <source>
        <strain evidence="2">MY3</strain>
    </source>
</reference>
<proteinExistence type="predicted"/>
<accession>A0A654LZ53</accession>
<dbReference type="EMBL" id="CP012850">
    <property type="protein sequence ID" value="ALI36728.1"/>
    <property type="molecule type" value="Genomic_DNA"/>
</dbReference>
<sequence>MRFEILVIINMPVDILQECLNNQIIDKNGSIKQQGKLQYYINQ</sequence>
<evidence type="ECO:0000313" key="1">
    <source>
        <dbReference type="EMBL" id="ALI36728.1"/>
    </source>
</evidence>
<dbReference type="KEGG" id="taa:NMY3_02537"/>
<protein>
    <submittedName>
        <fullName evidence="1">Uncharacterized protein</fullName>
    </submittedName>
</protein>
<keyword evidence="2" id="KW-1185">Reference proteome</keyword>
<gene>
    <name evidence="1" type="ORF">NMY3_02537</name>
</gene>